<organism evidence="1 2">
    <name type="scientific">Pistacia integerrima</name>
    <dbReference type="NCBI Taxonomy" id="434235"/>
    <lineage>
        <taxon>Eukaryota</taxon>
        <taxon>Viridiplantae</taxon>
        <taxon>Streptophyta</taxon>
        <taxon>Embryophyta</taxon>
        <taxon>Tracheophyta</taxon>
        <taxon>Spermatophyta</taxon>
        <taxon>Magnoliopsida</taxon>
        <taxon>eudicotyledons</taxon>
        <taxon>Gunneridae</taxon>
        <taxon>Pentapetalae</taxon>
        <taxon>rosids</taxon>
        <taxon>malvids</taxon>
        <taxon>Sapindales</taxon>
        <taxon>Anacardiaceae</taxon>
        <taxon>Pistacia</taxon>
    </lineage>
</organism>
<keyword evidence="2" id="KW-1185">Reference proteome</keyword>
<proteinExistence type="predicted"/>
<protein>
    <submittedName>
        <fullName evidence="1">Uncharacterized protein</fullName>
    </submittedName>
</protein>
<name>A0ACC0YRP5_9ROSI</name>
<dbReference type="Proteomes" id="UP001163603">
    <property type="component" value="Chromosome 5"/>
</dbReference>
<dbReference type="EMBL" id="CM047740">
    <property type="protein sequence ID" value="KAJ0040828.1"/>
    <property type="molecule type" value="Genomic_DNA"/>
</dbReference>
<evidence type="ECO:0000313" key="1">
    <source>
        <dbReference type="EMBL" id="KAJ0040828.1"/>
    </source>
</evidence>
<sequence>MICLWMTHDNACFSLMSLWLTMKMTTMMMRRMKMMTRMKRMPKGKEMEVVDQSRTGVKRSLARQC</sequence>
<accession>A0ACC0YRP5</accession>
<comment type="caution">
    <text evidence="1">The sequence shown here is derived from an EMBL/GenBank/DDBJ whole genome shotgun (WGS) entry which is preliminary data.</text>
</comment>
<gene>
    <name evidence="1" type="ORF">Pint_27540</name>
</gene>
<reference evidence="2" key="1">
    <citation type="journal article" date="2023" name="G3 (Bethesda)">
        <title>Genome assembly and association tests identify interacting loci associated with vigor, precocity, and sex in interspecific pistachio rootstocks.</title>
        <authorList>
            <person name="Palmer W."/>
            <person name="Jacygrad E."/>
            <person name="Sagayaradj S."/>
            <person name="Cavanaugh K."/>
            <person name="Han R."/>
            <person name="Bertier L."/>
            <person name="Beede B."/>
            <person name="Kafkas S."/>
            <person name="Golino D."/>
            <person name="Preece J."/>
            <person name="Michelmore R."/>
        </authorList>
    </citation>
    <scope>NUCLEOTIDE SEQUENCE [LARGE SCALE GENOMIC DNA]</scope>
</reference>
<evidence type="ECO:0000313" key="2">
    <source>
        <dbReference type="Proteomes" id="UP001163603"/>
    </source>
</evidence>